<evidence type="ECO:0000313" key="10">
    <source>
        <dbReference type="Proteomes" id="UP001228446"/>
    </source>
</evidence>
<gene>
    <name evidence="8" type="ORF">RFF62_06085</name>
    <name evidence="7" type="ORF">SR187_9870</name>
</gene>
<dbReference type="EMBL" id="JAVIBX010000021">
    <property type="protein sequence ID" value="MDQ8833350.1"/>
    <property type="molecule type" value="Genomic_DNA"/>
</dbReference>
<comment type="subcellular location">
    <subcellularLocation>
        <location evidence="6">Cell membrane</location>
        <topology evidence="6">Lipid-anchor</topology>
    </subcellularLocation>
</comment>
<evidence type="ECO:0000256" key="5">
    <source>
        <dbReference type="ARBA" id="ARBA00030303"/>
    </source>
</evidence>
<evidence type="ECO:0000256" key="3">
    <source>
        <dbReference type="ARBA" id="ARBA00022597"/>
    </source>
</evidence>
<dbReference type="GeneID" id="52230456"/>
<dbReference type="Proteomes" id="UP001228446">
    <property type="component" value="Unassembled WGS sequence"/>
</dbReference>
<dbReference type="InterPro" id="IPR006060">
    <property type="entry name" value="Maltose/Cyclodextrin-bd"/>
</dbReference>
<evidence type="ECO:0000256" key="1">
    <source>
        <dbReference type="ARBA" id="ARBA00008520"/>
    </source>
</evidence>
<evidence type="ECO:0000313" key="9">
    <source>
        <dbReference type="Proteomes" id="UP000269331"/>
    </source>
</evidence>
<keyword evidence="3 6" id="KW-0762">Sugar transport</keyword>
<dbReference type="PRINTS" id="PR00181">
    <property type="entry name" value="MALTOSEBP"/>
</dbReference>
<evidence type="ECO:0000313" key="8">
    <source>
        <dbReference type="EMBL" id="MDQ8833350.1"/>
    </source>
</evidence>
<dbReference type="GO" id="GO:0015144">
    <property type="term" value="F:carbohydrate transmembrane transporter activity"/>
    <property type="evidence" value="ECO:0007669"/>
    <property type="project" value="InterPro"/>
</dbReference>
<dbReference type="PROSITE" id="PS51257">
    <property type="entry name" value="PROKAR_LIPOPROTEIN"/>
    <property type="match status" value="1"/>
</dbReference>
<proteinExistence type="inferred from homology"/>
<dbReference type="InterPro" id="IPR006061">
    <property type="entry name" value="SBP_1_CS"/>
</dbReference>
<organism evidence="7 9">
    <name type="scientific">Streptococcus ruminantium</name>
    <dbReference type="NCBI Taxonomy" id="1917441"/>
    <lineage>
        <taxon>Bacteria</taxon>
        <taxon>Bacillati</taxon>
        <taxon>Bacillota</taxon>
        <taxon>Bacilli</taxon>
        <taxon>Lactobacillales</taxon>
        <taxon>Streptococcaceae</taxon>
        <taxon>Streptococcus</taxon>
    </lineage>
</organism>
<keyword evidence="10" id="KW-1185">Reference proteome</keyword>
<evidence type="ECO:0000256" key="4">
    <source>
        <dbReference type="ARBA" id="ARBA00022729"/>
    </source>
</evidence>
<sequence length="419" mass="44645">MKHKLLKSVALLAASTAVLAACSNSGSSTKTSKPAEGSKELTIYVDKGYEKYVNEVKANFEKENGVTIKVKTGDALAGLDNLSLDNQSGSAPDVMMAPYDRVGSLGSEGQLSELKLASDSKADDTTTALVTNGGKVYGSPAVIETLVLYYNKNLLKEAPKTFAELETLAKDSKYAFEGEAGKTTAFLADWINFYYTYGLLSGHGGYVFGENGTNPKDIGLDNEGAVKAIEYAKTWYEKWPKGLQDGTAASNLINTQFTDGKAAAIIEGPWKAAAYKEAGLNYGVATIPTLADGKKYSAFGGGKAWVVPTGSKNKETAQKFVDFLSSTDQQKALYDATNEVPANTEARKYAVGKNDELTTAVINQFDSAQPMPNISQMSTVWEPAGNMLFEAASGAKDAKTAATDAVKLIKDTITQKYGN</sequence>
<feature type="signal peptide" evidence="6">
    <location>
        <begin position="1"/>
        <end position="20"/>
    </location>
</feature>
<dbReference type="GO" id="GO:0042956">
    <property type="term" value="P:maltodextrin transmembrane transport"/>
    <property type="evidence" value="ECO:0007669"/>
    <property type="project" value="TreeGrafter"/>
</dbReference>
<evidence type="ECO:0000256" key="6">
    <source>
        <dbReference type="RuleBase" id="RU365005"/>
    </source>
</evidence>
<dbReference type="OrthoDB" id="9766758at2"/>
<dbReference type="GO" id="GO:0055052">
    <property type="term" value="C:ATP-binding cassette (ABC) transporter complex, substrate-binding subunit-containing"/>
    <property type="evidence" value="ECO:0007669"/>
    <property type="project" value="TreeGrafter"/>
</dbReference>
<dbReference type="Pfam" id="PF13416">
    <property type="entry name" value="SBP_bac_8"/>
    <property type="match status" value="1"/>
</dbReference>
<keyword evidence="6" id="KW-1003">Cell membrane</keyword>
<evidence type="ECO:0000313" key="7">
    <source>
        <dbReference type="EMBL" id="BBA93574.1"/>
    </source>
</evidence>
<keyword evidence="4 6" id="KW-0732">Signal</keyword>
<reference evidence="7 9" key="1">
    <citation type="journal article" date="2018" name="Genome Biol. Evol.">
        <title>Complete Genome Sequence of Streptococcus ruminantium sp. nov. GUT-187T (=DSM 104980T =JCM 31869T), the Type Strain of S. ruminantium, and Comparison with Genome Sequences of Streptococcus suis Strains.</title>
        <authorList>
            <person name="Tohya M."/>
            <person name="Sekizaki T."/>
            <person name="Miyoshi-Akiyama T."/>
        </authorList>
    </citation>
    <scope>NUCLEOTIDE SEQUENCE [LARGE SCALE GENOMIC DNA]</scope>
    <source>
        <strain evidence="7 9">GUT187T</strain>
    </source>
</reference>
<dbReference type="GO" id="GO:1901982">
    <property type="term" value="F:maltose binding"/>
    <property type="evidence" value="ECO:0007669"/>
    <property type="project" value="TreeGrafter"/>
</dbReference>
<dbReference type="EMBL" id="AP018400">
    <property type="protein sequence ID" value="BBA93574.1"/>
    <property type="molecule type" value="Genomic_DNA"/>
</dbReference>
<evidence type="ECO:0000256" key="2">
    <source>
        <dbReference type="ARBA" id="ARBA00022448"/>
    </source>
</evidence>
<name>A0A2Z5TTR3_9STRE</name>
<dbReference type="Proteomes" id="UP000269331">
    <property type="component" value="Chromosome"/>
</dbReference>
<protein>
    <recommendedName>
        <fullName evidence="5 6">Maltodextrin-binding protein</fullName>
    </recommendedName>
</protein>
<dbReference type="InterPro" id="IPR006059">
    <property type="entry name" value="SBP"/>
</dbReference>
<dbReference type="SUPFAM" id="SSF53850">
    <property type="entry name" value="Periplasmic binding protein-like II"/>
    <property type="match status" value="1"/>
</dbReference>
<dbReference type="PANTHER" id="PTHR30061:SF50">
    <property type="entry name" value="MALTOSE_MALTODEXTRIN-BINDING PERIPLASMIC PROTEIN"/>
    <property type="match status" value="1"/>
</dbReference>
<comment type="similarity">
    <text evidence="1 6">Belongs to the bacterial solute-binding protein 1 family.</text>
</comment>
<reference evidence="8 10" key="2">
    <citation type="submission" date="2023-08" db="EMBL/GenBank/DDBJ databases">
        <title>Streptococcus ruminantium-associated sheep mastitis outbreak detected in Italy is distinct from bovine isolates.</title>
        <authorList>
            <person name="Rosa M.N."/>
            <person name="Vezina B."/>
            <person name="Tola S."/>
        </authorList>
    </citation>
    <scope>NUCLEOTIDE SEQUENCE [LARGE SCALE GENOMIC DNA]</scope>
    <source>
        <strain evidence="8 10">OM6730</strain>
    </source>
</reference>
<accession>A0A2Z5TTR3</accession>
<dbReference type="KEGG" id="srq:SR187_9870"/>
<dbReference type="PROSITE" id="PS01037">
    <property type="entry name" value="SBP_BACTERIAL_1"/>
    <property type="match status" value="1"/>
</dbReference>
<dbReference type="GO" id="GO:0015768">
    <property type="term" value="P:maltose transport"/>
    <property type="evidence" value="ECO:0007669"/>
    <property type="project" value="TreeGrafter"/>
</dbReference>
<keyword evidence="2 6" id="KW-0813">Transport</keyword>
<feature type="chain" id="PRO_5039749212" description="Maltodextrin-binding protein" evidence="6">
    <location>
        <begin position="21"/>
        <end position="419"/>
    </location>
</feature>
<dbReference type="RefSeq" id="WP_024531526.1">
    <property type="nucleotide sequence ID" value="NZ_AP018400.1"/>
</dbReference>
<keyword evidence="6" id="KW-0449">Lipoprotein</keyword>
<dbReference type="Gene3D" id="3.40.190.10">
    <property type="entry name" value="Periplasmic binding protein-like II"/>
    <property type="match status" value="2"/>
</dbReference>
<dbReference type="PANTHER" id="PTHR30061">
    <property type="entry name" value="MALTOSE-BINDING PERIPLASMIC PROTEIN"/>
    <property type="match status" value="1"/>
</dbReference>
<dbReference type="AlphaFoldDB" id="A0A2Z5TTR3"/>
<keyword evidence="6" id="KW-0472">Membrane</keyword>